<feature type="region of interest" description="Disordered" evidence="1">
    <location>
        <begin position="593"/>
        <end position="620"/>
    </location>
</feature>
<gene>
    <name evidence="2" type="ORF">Pfra01_002514400</name>
</gene>
<dbReference type="Proteomes" id="UP001165121">
    <property type="component" value="Unassembled WGS sequence"/>
</dbReference>
<feature type="compositionally biased region" description="Basic and acidic residues" evidence="1">
    <location>
        <begin position="94"/>
        <end position="111"/>
    </location>
</feature>
<protein>
    <submittedName>
        <fullName evidence="2">Unnamed protein product</fullName>
    </submittedName>
</protein>
<feature type="compositionally biased region" description="Acidic residues" evidence="1">
    <location>
        <begin position="127"/>
        <end position="137"/>
    </location>
</feature>
<organism evidence="2 3">
    <name type="scientific">Phytophthora fragariaefolia</name>
    <dbReference type="NCBI Taxonomy" id="1490495"/>
    <lineage>
        <taxon>Eukaryota</taxon>
        <taxon>Sar</taxon>
        <taxon>Stramenopiles</taxon>
        <taxon>Oomycota</taxon>
        <taxon>Peronosporomycetes</taxon>
        <taxon>Peronosporales</taxon>
        <taxon>Peronosporaceae</taxon>
        <taxon>Phytophthora</taxon>
    </lineage>
</organism>
<feature type="region of interest" description="Disordered" evidence="1">
    <location>
        <begin position="51"/>
        <end position="73"/>
    </location>
</feature>
<name>A0A9W6YCB3_9STRA</name>
<dbReference type="AlphaFoldDB" id="A0A9W6YCB3"/>
<evidence type="ECO:0000313" key="3">
    <source>
        <dbReference type="Proteomes" id="UP001165121"/>
    </source>
</evidence>
<dbReference type="OrthoDB" id="69189at2759"/>
<proteinExistence type="predicted"/>
<feature type="region of interest" description="Disordered" evidence="1">
    <location>
        <begin position="92"/>
        <end position="143"/>
    </location>
</feature>
<reference evidence="2" key="1">
    <citation type="submission" date="2023-04" db="EMBL/GenBank/DDBJ databases">
        <title>Phytophthora fragariaefolia NBRC 109709.</title>
        <authorList>
            <person name="Ichikawa N."/>
            <person name="Sato H."/>
            <person name="Tonouchi N."/>
        </authorList>
    </citation>
    <scope>NUCLEOTIDE SEQUENCE</scope>
    <source>
        <strain evidence="2">NBRC 109709</strain>
    </source>
</reference>
<evidence type="ECO:0000256" key="1">
    <source>
        <dbReference type="SAM" id="MobiDB-lite"/>
    </source>
</evidence>
<feature type="region of interest" description="Disordered" evidence="1">
    <location>
        <begin position="372"/>
        <end position="392"/>
    </location>
</feature>
<feature type="compositionally biased region" description="Basic and acidic residues" evidence="1">
    <location>
        <begin position="51"/>
        <end position="65"/>
    </location>
</feature>
<accession>A0A9W6YCB3</accession>
<sequence length="682" mass="76503">MASTFAVSPVRTKFADVGSVDPHIIDVPRRRRKETVNERVEHILRGALRDAEEEALQEREGDPKTRGQALQRSHQLASLYTTSTQNKFLRARTKRDALSHRNATKEKRDCDTSLSQGKSHAKATIFEEGEQSDECGDDSSSGARRVLTSPIKSLIWSSSDSDRASEFPVSMSTSPVKTGKPWYGCSPSATLNQQIPLGITLDAKLRRYGACGTAKLVHGWRSREALAPIPPSNPVIPVDEFTLGLSGSPSLWPPEAFHPTGSCLRVTMTRCPSSPIAVSVGGVSDGHSSITKPCHSHAATQAKLQQIAATKLQTLYKREKRIALEEQVQNQRDISEWQRKTLHFQPPSELVAHLKQQENDPQLRHRRTQVSAIVQTPGYSPEKQRSNESSQLKNKRFPLRWCSFARLMDAMRRTPCRRPVLQDIDKLFALARELGDHNVLGTCMLSRGQFTLLMTREFPLCDLKHVNRLFSSYDWELRDLVDARVVLGAIRAMRVQQGEPVDLVCATLRDFGSTTDVNGKNITDDSALVSGGISLIKALSLCCSSDSEEDDMKTRAELIWAKTLLWQRQILSRRVHGGAECINWRKQSPWSSVASNDNGIMSDKGEQGEQTSNCDDDNDAREDDVIEEIPELIHLVNESRVPIRRIRAALQRERETLAIFTQQLLQRRHECMIAATTRSPRR</sequence>
<dbReference type="EMBL" id="BSXT01004669">
    <property type="protein sequence ID" value="GMF58506.1"/>
    <property type="molecule type" value="Genomic_DNA"/>
</dbReference>
<evidence type="ECO:0000313" key="2">
    <source>
        <dbReference type="EMBL" id="GMF58506.1"/>
    </source>
</evidence>
<keyword evidence="3" id="KW-1185">Reference proteome</keyword>
<comment type="caution">
    <text evidence="2">The sequence shown here is derived from an EMBL/GenBank/DDBJ whole genome shotgun (WGS) entry which is preliminary data.</text>
</comment>